<dbReference type="PROSITE" id="PS50293">
    <property type="entry name" value="TPR_REGION"/>
    <property type="match status" value="1"/>
</dbReference>
<feature type="domain" description="Cytochrome c-type biogenesis protein H Ig-like" evidence="8">
    <location>
        <begin position="293"/>
        <end position="398"/>
    </location>
</feature>
<feature type="domain" description="Cytochrome c-type biogenesis protein H TPR" evidence="9">
    <location>
        <begin position="117"/>
        <end position="272"/>
    </location>
</feature>
<dbReference type="EMBL" id="JPER01000001">
    <property type="protein sequence ID" value="KFZ31408.1"/>
    <property type="molecule type" value="Genomic_DNA"/>
</dbReference>
<accession>A0A094L9C1</accession>
<evidence type="ECO:0000256" key="4">
    <source>
        <dbReference type="ARBA" id="ARBA00022803"/>
    </source>
</evidence>
<dbReference type="RefSeq" id="WP_034773738.1">
    <property type="nucleotide sequence ID" value="NZ_JPER01000001.1"/>
</dbReference>
<dbReference type="PROSITE" id="PS50005">
    <property type="entry name" value="TPR"/>
    <property type="match status" value="2"/>
</dbReference>
<keyword evidence="7" id="KW-1133">Transmembrane helix</keyword>
<keyword evidence="7" id="KW-0812">Transmembrane</keyword>
<dbReference type="InterPro" id="IPR011990">
    <property type="entry name" value="TPR-like_helical_dom_sf"/>
</dbReference>
<keyword evidence="7" id="KW-0472">Membrane</keyword>
<dbReference type="InterPro" id="IPR051263">
    <property type="entry name" value="C-type_cytochrome_biogenesis"/>
</dbReference>
<keyword evidence="6" id="KW-0175">Coiled coil</keyword>
<dbReference type="InterPro" id="IPR056412">
    <property type="entry name" value="Ig_CycH"/>
</dbReference>
<feature type="repeat" description="TPR" evidence="5">
    <location>
        <begin position="235"/>
        <end position="268"/>
    </location>
</feature>
<feature type="transmembrane region" description="Helical" evidence="7">
    <location>
        <begin position="6"/>
        <end position="23"/>
    </location>
</feature>
<evidence type="ECO:0000256" key="7">
    <source>
        <dbReference type="SAM" id="Phobius"/>
    </source>
</evidence>
<keyword evidence="2" id="KW-0677">Repeat</keyword>
<protein>
    <submittedName>
        <fullName evidence="10">Uncharacterized protein</fullName>
    </submittedName>
</protein>
<name>A0A094L9C1_9GAMM</name>
<evidence type="ECO:0000256" key="6">
    <source>
        <dbReference type="SAM" id="Coils"/>
    </source>
</evidence>
<feature type="coiled-coil region" evidence="6">
    <location>
        <begin position="272"/>
        <end position="299"/>
    </location>
</feature>
<dbReference type="Pfam" id="PF23892">
    <property type="entry name" value="Ig_CycH"/>
    <property type="match status" value="1"/>
</dbReference>
<comment type="subcellular location">
    <subcellularLocation>
        <location evidence="1">Cell envelope</location>
    </subcellularLocation>
</comment>
<dbReference type="GO" id="GO:0030313">
    <property type="term" value="C:cell envelope"/>
    <property type="evidence" value="ECO:0007669"/>
    <property type="project" value="UniProtKB-SubCell"/>
</dbReference>
<dbReference type="NCBIfam" id="TIGR03142">
    <property type="entry name" value="cytochro_ccmI"/>
    <property type="match status" value="1"/>
</dbReference>
<evidence type="ECO:0000259" key="8">
    <source>
        <dbReference type="Pfam" id="PF23892"/>
    </source>
</evidence>
<evidence type="ECO:0000256" key="5">
    <source>
        <dbReference type="PROSITE-ProRule" id="PRU00339"/>
    </source>
</evidence>
<evidence type="ECO:0000256" key="1">
    <source>
        <dbReference type="ARBA" id="ARBA00004196"/>
    </source>
</evidence>
<dbReference type="InterPro" id="IPR017560">
    <property type="entry name" value="Cyt_c_biogenesis_CcmI"/>
</dbReference>
<keyword evidence="11" id="KW-1185">Reference proteome</keyword>
<sequence>MWMNLLMIAVVVLAGGVFLMVTGRRQHERQRTRLDVNRELYEQRIQELDQEVAEGLLSEDAAQRSRRELDKRFVHENAELEQVHDERIRSDIWLPAVIVMVLGIAGYMAFGSWGLQRQADEALQALPELGRKVISDDTAQTTPEELETFALGLRQKLLRAPDDAVAWLVYGRVMLALGQMEQAIDAFEKSYQLDPERTSTQLSYAQLLVSTGDEQYLGKAARLLSQVLSDDPQNADALSLLGVVAYQRGDFEQAVSAWNLLLQQLPEADPRYQAIQQALADAEQQLAGAQMTLEVLVDVHPSVITQVPPDGTLFVYVRDPDGAPIPAAVVRQPVGEFPVLVTLSDADAMLDDYRLSGLQQWQVMARISDDERIDQAPGDLDAEPVVVEPGTEQVKLVIKDLKLEL</sequence>
<dbReference type="PANTHER" id="PTHR47870:SF1">
    <property type="entry name" value="CYTOCHROME C-TYPE BIOGENESIS PROTEIN CCMH"/>
    <property type="match status" value="1"/>
</dbReference>
<dbReference type="AlphaFoldDB" id="A0A094L9C1"/>
<evidence type="ECO:0000256" key="3">
    <source>
        <dbReference type="ARBA" id="ARBA00022748"/>
    </source>
</evidence>
<feature type="transmembrane region" description="Helical" evidence="7">
    <location>
        <begin position="92"/>
        <end position="115"/>
    </location>
</feature>
<gene>
    <name evidence="10" type="ORF">IDSA_01420</name>
</gene>
<dbReference type="eggNOG" id="COG4235">
    <property type="taxonomic scope" value="Bacteria"/>
</dbReference>
<dbReference type="InterPro" id="IPR056413">
    <property type="entry name" value="TPR_CcmH_CycH"/>
</dbReference>
<keyword evidence="3" id="KW-0201">Cytochrome c-type biogenesis</keyword>
<organism evidence="10 11">
    <name type="scientific">Pseudidiomarina salinarum</name>
    <dbReference type="NCBI Taxonomy" id="435908"/>
    <lineage>
        <taxon>Bacteria</taxon>
        <taxon>Pseudomonadati</taxon>
        <taxon>Pseudomonadota</taxon>
        <taxon>Gammaproteobacteria</taxon>
        <taxon>Alteromonadales</taxon>
        <taxon>Idiomarinaceae</taxon>
        <taxon>Pseudidiomarina</taxon>
    </lineage>
</organism>
<comment type="caution">
    <text evidence="10">The sequence shown here is derived from an EMBL/GenBank/DDBJ whole genome shotgun (WGS) entry which is preliminary data.</text>
</comment>
<dbReference type="GO" id="GO:0005886">
    <property type="term" value="C:plasma membrane"/>
    <property type="evidence" value="ECO:0007669"/>
    <property type="project" value="TreeGrafter"/>
</dbReference>
<dbReference type="Pfam" id="PF23914">
    <property type="entry name" value="TPR_CcmH_CycH"/>
    <property type="match status" value="1"/>
</dbReference>
<proteinExistence type="predicted"/>
<dbReference type="PANTHER" id="PTHR47870">
    <property type="entry name" value="CYTOCHROME C-TYPE BIOGENESIS PROTEIN CCMH"/>
    <property type="match status" value="1"/>
</dbReference>
<dbReference type="STRING" id="435908.IDSA_01420"/>
<feature type="coiled-coil region" evidence="6">
    <location>
        <begin position="24"/>
        <end position="51"/>
    </location>
</feature>
<dbReference type="Gene3D" id="1.25.40.10">
    <property type="entry name" value="Tetratricopeptide repeat domain"/>
    <property type="match status" value="1"/>
</dbReference>
<evidence type="ECO:0000313" key="10">
    <source>
        <dbReference type="EMBL" id="KFZ31408.1"/>
    </source>
</evidence>
<dbReference type="Proteomes" id="UP000054363">
    <property type="component" value="Unassembled WGS sequence"/>
</dbReference>
<reference evidence="10 11" key="1">
    <citation type="submission" date="2014-06" db="EMBL/GenBank/DDBJ databases">
        <title>The draft genome sequence of Idiomarina salinarum ISL-52.</title>
        <authorList>
            <person name="Du J."/>
            <person name="Shao Z."/>
        </authorList>
    </citation>
    <scope>NUCLEOTIDE SEQUENCE [LARGE SCALE GENOMIC DNA]</scope>
    <source>
        <strain evidence="10 11">ISL-52</strain>
    </source>
</reference>
<feature type="repeat" description="TPR" evidence="5">
    <location>
        <begin position="164"/>
        <end position="197"/>
    </location>
</feature>
<dbReference type="SMART" id="SM00028">
    <property type="entry name" value="TPR"/>
    <property type="match status" value="2"/>
</dbReference>
<dbReference type="OrthoDB" id="9776053at2"/>
<evidence type="ECO:0000259" key="9">
    <source>
        <dbReference type="Pfam" id="PF23914"/>
    </source>
</evidence>
<dbReference type="InterPro" id="IPR019734">
    <property type="entry name" value="TPR_rpt"/>
</dbReference>
<evidence type="ECO:0000313" key="11">
    <source>
        <dbReference type="Proteomes" id="UP000054363"/>
    </source>
</evidence>
<dbReference type="SUPFAM" id="SSF48452">
    <property type="entry name" value="TPR-like"/>
    <property type="match status" value="1"/>
</dbReference>
<evidence type="ECO:0000256" key="2">
    <source>
        <dbReference type="ARBA" id="ARBA00022737"/>
    </source>
</evidence>
<keyword evidence="4 5" id="KW-0802">TPR repeat</keyword>
<dbReference type="GO" id="GO:0017004">
    <property type="term" value="P:cytochrome complex assembly"/>
    <property type="evidence" value="ECO:0007669"/>
    <property type="project" value="UniProtKB-KW"/>
</dbReference>